<dbReference type="InterPro" id="IPR009270">
    <property type="entry name" value="DUF927"/>
</dbReference>
<dbReference type="Proteomes" id="UP000366766">
    <property type="component" value="Unassembled WGS sequence"/>
</dbReference>
<reference evidence="3 4" key="1">
    <citation type="submission" date="2019-07" db="EMBL/GenBank/DDBJ databases">
        <authorList>
            <person name="Chang H.-W."/>
            <person name="Raman A."/>
            <person name="Venkatesh S."/>
            <person name="Gehrig J."/>
        </authorList>
    </citation>
    <scope>NUCLEOTIDE SEQUENCE [LARGE SCALE GENOMIC DNA]</scope>
    <source>
        <strain evidence="3">Blautia_wexlerae_LFYP_14</strain>
    </source>
</reference>
<gene>
    <name evidence="3" type="ORF">BWLFYP14_01014</name>
</gene>
<dbReference type="EMBL" id="CABHOF010000028">
    <property type="protein sequence ID" value="VUX63578.1"/>
    <property type="molecule type" value="Genomic_DNA"/>
</dbReference>
<feature type="region of interest" description="Disordered" evidence="1">
    <location>
        <begin position="126"/>
        <end position="158"/>
    </location>
</feature>
<dbReference type="AlphaFoldDB" id="A0A564WM76"/>
<name>A0A564WM76_9FIRM</name>
<proteinExistence type="predicted"/>
<feature type="region of interest" description="Disordered" evidence="1">
    <location>
        <begin position="738"/>
        <end position="760"/>
    </location>
</feature>
<dbReference type="Pfam" id="PF06048">
    <property type="entry name" value="DUF927"/>
    <property type="match status" value="1"/>
</dbReference>
<accession>A0A564WM76</accession>
<feature type="compositionally biased region" description="Basic and acidic residues" evidence="1">
    <location>
        <begin position="132"/>
        <end position="155"/>
    </location>
</feature>
<feature type="domain" description="DUF927" evidence="2">
    <location>
        <begin position="218"/>
        <end position="465"/>
    </location>
</feature>
<dbReference type="RefSeq" id="WP_144136840.1">
    <property type="nucleotide sequence ID" value="NZ_CABHOF010000028.1"/>
</dbReference>
<protein>
    <recommendedName>
        <fullName evidence="2">DUF927 domain-containing protein</fullName>
    </recommendedName>
</protein>
<keyword evidence="4" id="KW-1185">Reference proteome</keyword>
<feature type="compositionally biased region" description="Basic and acidic residues" evidence="1">
    <location>
        <begin position="738"/>
        <end position="756"/>
    </location>
</feature>
<evidence type="ECO:0000313" key="3">
    <source>
        <dbReference type="EMBL" id="VUX63578.1"/>
    </source>
</evidence>
<evidence type="ECO:0000256" key="1">
    <source>
        <dbReference type="SAM" id="MobiDB-lite"/>
    </source>
</evidence>
<evidence type="ECO:0000313" key="4">
    <source>
        <dbReference type="Proteomes" id="UP000366766"/>
    </source>
</evidence>
<evidence type="ECO:0000259" key="2">
    <source>
        <dbReference type="Pfam" id="PF06048"/>
    </source>
</evidence>
<sequence>MSNTNLNKISEISEKIIRMEELGLNTSALQEMLKRAMQESAEPEGGQEEIPEKKPGVDYCHSFKSGRIDCVTGRDNFYDEAMYTALYGAIPSEVLQNQIRYKLEQKAKEFGGTALAKMFNQTCNAKKREIRKQREEEKRAIERKAAEGREEEKNRAHMTSFSDIPEGCKNLYIGSGWIADDNGIYMLEEHGKTIRKIEAMRFPFLIECLYEPYDAGVTSAEKCGVRFKSVHGDWRKKIVEQSTLMNAQKALSLAESGVVINSRRALPFTDFVTSMLEESTLRKAIPVHKMASTLGWTSDGKEFLPYTSKEFVFEKEDQYPELLHNLTTEAGKYEDWLTIYKEVRATRVKMFNFATIALLASPIVGMLPDVGNGFICNIYGNTHTGKTICTQMAGTIWGRTGKDGYAVTMNGTYAGMETRMNAMKNIPLIIEDANNTKNPEDIPRFIMMASNGMGALRATKNMGNRTLYKWNMTVLTNSEATLTSYGHNGGKAGNGGIYTRTYETKSEKTFPKAWEANADKWKQFFAVNYGHAGRRFVEILKKVGVANIQKLKSDFMKEIRKKAEKAGRSAEQAEGLAILMVADYLSEQYLFQDGVTFTVEEMLEFTAEKDTVRPAVRFYGKLEDIMIGNPDRFEGLDEEKMEQIEDPNNPRTWQGEFWGIYMKQDGDRWLCIRGDILDKWLAEYGVDRGLFLEYLRENDLIDSDANCTSRKIWSSVKKDRVRLIKIKLDKSLYDGECVGEEKPKPKKEPKPKEEPKAVAGYKEAEQIPFEWAAKDINNRKKTA</sequence>
<organism evidence="3 4">
    <name type="scientific">Blautia wexlerae</name>
    <dbReference type="NCBI Taxonomy" id="418240"/>
    <lineage>
        <taxon>Bacteria</taxon>
        <taxon>Bacillati</taxon>
        <taxon>Bacillota</taxon>
        <taxon>Clostridia</taxon>
        <taxon>Lachnospirales</taxon>
        <taxon>Lachnospiraceae</taxon>
        <taxon>Blautia</taxon>
    </lineage>
</organism>